<dbReference type="RefSeq" id="WP_175478979.1">
    <property type="nucleotide sequence ID" value="NZ_FNQM01000015.1"/>
</dbReference>
<proteinExistence type="predicted"/>
<keyword evidence="2" id="KW-1185">Reference proteome</keyword>
<accession>A0A1H4ES07</accession>
<gene>
    <name evidence="1" type="ORF">SAMN05444370_11575</name>
</gene>
<dbReference type="Proteomes" id="UP000198703">
    <property type="component" value="Unassembled WGS sequence"/>
</dbReference>
<evidence type="ECO:0000313" key="2">
    <source>
        <dbReference type="Proteomes" id="UP000198703"/>
    </source>
</evidence>
<dbReference type="AlphaFoldDB" id="A0A1H4ES07"/>
<sequence>MTPIITILDDEIVIAPLGDDEDLPPLDDDVAEDDRAAALVALGRLHIDFAELPF</sequence>
<dbReference type="EMBL" id="FNQM01000015">
    <property type="protein sequence ID" value="SEA87874.1"/>
    <property type="molecule type" value="Genomic_DNA"/>
</dbReference>
<organism evidence="1 2">
    <name type="scientific">Rubrimonas cliftonensis</name>
    <dbReference type="NCBI Taxonomy" id="89524"/>
    <lineage>
        <taxon>Bacteria</taxon>
        <taxon>Pseudomonadati</taxon>
        <taxon>Pseudomonadota</taxon>
        <taxon>Alphaproteobacteria</taxon>
        <taxon>Rhodobacterales</taxon>
        <taxon>Paracoccaceae</taxon>
        <taxon>Rubrimonas</taxon>
    </lineage>
</organism>
<reference evidence="1 2" key="1">
    <citation type="submission" date="2016-10" db="EMBL/GenBank/DDBJ databases">
        <authorList>
            <person name="de Groot N.N."/>
        </authorList>
    </citation>
    <scope>NUCLEOTIDE SEQUENCE [LARGE SCALE GENOMIC DNA]</scope>
    <source>
        <strain evidence="1 2">DSM 15345</strain>
    </source>
</reference>
<protein>
    <submittedName>
        <fullName evidence="1">Uncharacterized protein</fullName>
    </submittedName>
</protein>
<evidence type="ECO:0000313" key="1">
    <source>
        <dbReference type="EMBL" id="SEA87874.1"/>
    </source>
</evidence>
<name>A0A1H4ES07_9RHOB</name>